<protein>
    <submittedName>
        <fullName evidence="3">Neur_chan_LBD domain-containing protein</fullName>
    </submittedName>
</protein>
<dbReference type="WBParaSite" id="GPUH_0000887301-mRNA-1">
    <property type="protein sequence ID" value="GPUH_0000887301-mRNA-1"/>
    <property type="gene ID" value="GPUH_0000887301"/>
</dbReference>
<name>A0A183DJH2_9BILA</name>
<proteinExistence type="predicted"/>
<gene>
    <name evidence="1" type="ORF">GPUH_LOCUS8860</name>
</gene>
<organism evidence="3">
    <name type="scientific">Gongylonema pulchrum</name>
    <dbReference type="NCBI Taxonomy" id="637853"/>
    <lineage>
        <taxon>Eukaryota</taxon>
        <taxon>Metazoa</taxon>
        <taxon>Ecdysozoa</taxon>
        <taxon>Nematoda</taxon>
        <taxon>Chromadorea</taxon>
        <taxon>Rhabditida</taxon>
        <taxon>Spirurina</taxon>
        <taxon>Spiruromorpha</taxon>
        <taxon>Spiruroidea</taxon>
        <taxon>Gongylonematidae</taxon>
        <taxon>Gongylonema</taxon>
    </lineage>
</organism>
<keyword evidence="2" id="KW-1185">Reference proteome</keyword>
<evidence type="ECO:0000313" key="2">
    <source>
        <dbReference type="Proteomes" id="UP000271098"/>
    </source>
</evidence>
<reference evidence="3" key="1">
    <citation type="submission" date="2016-06" db="UniProtKB">
        <authorList>
            <consortium name="WormBaseParasite"/>
        </authorList>
    </citation>
    <scope>IDENTIFICATION</scope>
</reference>
<evidence type="ECO:0000313" key="3">
    <source>
        <dbReference type="WBParaSite" id="GPUH_0000887301-mRNA-1"/>
    </source>
</evidence>
<dbReference type="AlphaFoldDB" id="A0A183DJH2"/>
<reference evidence="1 2" key="2">
    <citation type="submission" date="2018-11" db="EMBL/GenBank/DDBJ databases">
        <authorList>
            <consortium name="Pathogen Informatics"/>
        </authorList>
    </citation>
    <scope>NUCLEOTIDE SEQUENCE [LARGE SCALE GENOMIC DNA]</scope>
</reference>
<accession>A0A183DJH2</accession>
<dbReference type="Proteomes" id="UP000271098">
    <property type="component" value="Unassembled WGS sequence"/>
</dbReference>
<dbReference type="EMBL" id="UYRT01026969">
    <property type="protein sequence ID" value="VDK65797.1"/>
    <property type="molecule type" value="Genomic_DNA"/>
</dbReference>
<evidence type="ECO:0000313" key="1">
    <source>
        <dbReference type="EMBL" id="VDK65797.1"/>
    </source>
</evidence>
<sequence>MAEALARDAFRRIRIAEWPAFTSDNQVNDLHRFSNMNDTLDIAKDSMQETIFSHLYWRLSSDIISVHISDEMPWDTVKCLLSNSSGILSECRLAYDHRIQLHKL</sequence>